<dbReference type="Pfam" id="PF13407">
    <property type="entry name" value="Peripla_BP_4"/>
    <property type="match status" value="1"/>
</dbReference>
<proteinExistence type="inferred from homology"/>
<dbReference type="InterPro" id="IPR028082">
    <property type="entry name" value="Peripla_BP_I"/>
</dbReference>
<name>A0A9E6Y1C3_9ACTN</name>
<feature type="region of interest" description="Disordered" evidence="4">
    <location>
        <begin position="41"/>
        <end position="96"/>
    </location>
</feature>
<evidence type="ECO:0000256" key="1">
    <source>
        <dbReference type="ARBA" id="ARBA00004196"/>
    </source>
</evidence>
<protein>
    <recommendedName>
        <fullName evidence="5">Periplasmic binding protein domain-containing protein</fullName>
    </recommendedName>
</protein>
<dbReference type="GO" id="GO:0030246">
    <property type="term" value="F:carbohydrate binding"/>
    <property type="evidence" value="ECO:0007669"/>
    <property type="project" value="UniProtKB-ARBA"/>
</dbReference>
<dbReference type="Proteomes" id="UP001162834">
    <property type="component" value="Chromosome"/>
</dbReference>
<sequence>MERFTWGSVRDTWKMVRSGAALVFVLGATVALVAGCGGGDSGSSTSSSGDSGAATSASSTAAADSSTTAADSSTTASADQTPYQVTGSKGDKQPLTLLGEVPNRKASKEYNVCYVGNTPINTYVQAMEYGAETAADALGVKLHKEIANWDSAEQINQMQALVQQNKCDGMVLFAADPNAECNTVKRIAKTLPVVVTNFPLCGDDGYTEGTVSESSSQSYPFYKQYVDWAFGELAKKGGGKVAVLSGPSTFGHYQQLKRASEEGAKKYPNVKVVQNIAAPWTIEAGLKQAQTVLQTHPDVDMLLSSYDQNTVGAIKALQSAGKKPGEITIFDLGGDERTFPLLKEGWIQGIQYLQPVEEVGQGLELLVGHLDGQEVPTFNNLGAGKGLPGNTVQITEANVDQFKPEF</sequence>
<organism evidence="6 7">
    <name type="scientific">Capillimicrobium parvum</name>
    <dbReference type="NCBI Taxonomy" id="2884022"/>
    <lineage>
        <taxon>Bacteria</taxon>
        <taxon>Bacillati</taxon>
        <taxon>Actinomycetota</taxon>
        <taxon>Thermoleophilia</taxon>
        <taxon>Solirubrobacterales</taxon>
        <taxon>Capillimicrobiaceae</taxon>
        <taxon>Capillimicrobium</taxon>
    </lineage>
</organism>
<gene>
    <name evidence="6" type="ORF">DSM104329_04728</name>
</gene>
<keyword evidence="7" id="KW-1185">Reference proteome</keyword>
<feature type="compositionally biased region" description="Low complexity" evidence="4">
    <location>
        <begin position="42"/>
        <end position="79"/>
    </location>
</feature>
<dbReference type="EMBL" id="CP087164">
    <property type="protein sequence ID" value="UGS38304.1"/>
    <property type="molecule type" value="Genomic_DNA"/>
</dbReference>
<evidence type="ECO:0000259" key="5">
    <source>
        <dbReference type="Pfam" id="PF13407"/>
    </source>
</evidence>
<dbReference type="CDD" id="cd01536">
    <property type="entry name" value="PBP1_ABC_sugar_binding-like"/>
    <property type="match status" value="1"/>
</dbReference>
<dbReference type="PANTHER" id="PTHR46847">
    <property type="entry name" value="D-ALLOSE-BINDING PERIPLASMIC PROTEIN-RELATED"/>
    <property type="match status" value="1"/>
</dbReference>
<feature type="domain" description="Periplasmic binding protein" evidence="5">
    <location>
        <begin position="118"/>
        <end position="374"/>
    </location>
</feature>
<evidence type="ECO:0000256" key="3">
    <source>
        <dbReference type="ARBA" id="ARBA00022729"/>
    </source>
</evidence>
<evidence type="ECO:0000313" key="6">
    <source>
        <dbReference type="EMBL" id="UGS38304.1"/>
    </source>
</evidence>
<comment type="similarity">
    <text evidence="2">Belongs to the bacterial solute-binding protein 2 family.</text>
</comment>
<evidence type="ECO:0000313" key="7">
    <source>
        <dbReference type="Proteomes" id="UP001162834"/>
    </source>
</evidence>
<evidence type="ECO:0000256" key="2">
    <source>
        <dbReference type="ARBA" id="ARBA00007639"/>
    </source>
</evidence>
<dbReference type="PANTHER" id="PTHR46847:SF1">
    <property type="entry name" value="D-ALLOSE-BINDING PERIPLASMIC PROTEIN-RELATED"/>
    <property type="match status" value="1"/>
</dbReference>
<dbReference type="Gene3D" id="3.40.50.2300">
    <property type="match status" value="2"/>
</dbReference>
<dbReference type="RefSeq" id="WP_259312329.1">
    <property type="nucleotide sequence ID" value="NZ_CP087164.1"/>
</dbReference>
<reference evidence="6" key="1">
    <citation type="journal article" date="2022" name="Int. J. Syst. Evol. Microbiol.">
        <title>Pseudomonas aegrilactucae sp. nov. and Pseudomonas morbosilactucae sp. nov., pathogens causing bacterial rot of lettuce in Japan.</title>
        <authorList>
            <person name="Sawada H."/>
            <person name="Fujikawa T."/>
            <person name="Satou M."/>
        </authorList>
    </citation>
    <scope>NUCLEOTIDE SEQUENCE</scope>
    <source>
        <strain evidence="6">0166_1</strain>
    </source>
</reference>
<dbReference type="GO" id="GO:0030313">
    <property type="term" value="C:cell envelope"/>
    <property type="evidence" value="ECO:0007669"/>
    <property type="project" value="UniProtKB-SubCell"/>
</dbReference>
<dbReference type="AlphaFoldDB" id="A0A9E6Y1C3"/>
<comment type="subcellular location">
    <subcellularLocation>
        <location evidence="1">Cell envelope</location>
    </subcellularLocation>
</comment>
<dbReference type="SUPFAM" id="SSF53822">
    <property type="entry name" value="Periplasmic binding protein-like I"/>
    <property type="match status" value="1"/>
</dbReference>
<dbReference type="KEGG" id="sbae:DSM104329_04728"/>
<accession>A0A9E6Y1C3</accession>
<keyword evidence="3" id="KW-0732">Signal</keyword>
<evidence type="ECO:0000256" key="4">
    <source>
        <dbReference type="SAM" id="MobiDB-lite"/>
    </source>
</evidence>
<dbReference type="InterPro" id="IPR025997">
    <property type="entry name" value="SBP_2_dom"/>
</dbReference>